<dbReference type="FunFam" id="3.20.20.80:FF:000069">
    <property type="entry name" value="Beta-glucosidase 1"/>
    <property type="match status" value="1"/>
</dbReference>
<reference evidence="7 8" key="1">
    <citation type="journal article" date="2017" name="Genome Biol.">
        <title>New reference genome sequences of hot pepper reveal the massive evolution of plant disease-resistance genes by retroduplication.</title>
        <authorList>
            <person name="Kim S."/>
            <person name="Park J."/>
            <person name="Yeom S.I."/>
            <person name="Kim Y.M."/>
            <person name="Seo E."/>
            <person name="Kim K.T."/>
            <person name="Kim M.S."/>
            <person name="Lee J.M."/>
            <person name="Cheong K."/>
            <person name="Shin H.S."/>
            <person name="Kim S.B."/>
            <person name="Han K."/>
            <person name="Lee J."/>
            <person name="Park M."/>
            <person name="Lee H.A."/>
            <person name="Lee H.Y."/>
            <person name="Lee Y."/>
            <person name="Oh S."/>
            <person name="Lee J.H."/>
            <person name="Choi E."/>
            <person name="Choi E."/>
            <person name="Lee S.E."/>
            <person name="Jeon J."/>
            <person name="Kim H."/>
            <person name="Choi G."/>
            <person name="Song H."/>
            <person name="Lee J."/>
            <person name="Lee S.C."/>
            <person name="Kwon J.K."/>
            <person name="Lee H.Y."/>
            <person name="Koo N."/>
            <person name="Hong Y."/>
            <person name="Kim R.W."/>
            <person name="Kang W.H."/>
            <person name="Huh J.H."/>
            <person name="Kang B.C."/>
            <person name="Yang T.J."/>
            <person name="Lee Y.H."/>
            <person name="Bennetzen J.L."/>
            <person name="Choi D."/>
        </authorList>
    </citation>
    <scope>NUCLEOTIDE SEQUENCE [LARGE SCALE GENOMIC DNA]</scope>
    <source>
        <strain evidence="8">cv. PBC81</strain>
    </source>
</reference>
<feature type="signal peptide" evidence="6">
    <location>
        <begin position="1"/>
        <end position="24"/>
    </location>
</feature>
<dbReference type="InterPro" id="IPR001360">
    <property type="entry name" value="Glyco_hydro_1"/>
</dbReference>
<evidence type="ECO:0000256" key="5">
    <source>
        <dbReference type="RuleBase" id="RU003690"/>
    </source>
</evidence>
<keyword evidence="3" id="KW-0378">Hydrolase</keyword>
<evidence type="ECO:0000313" key="7">
    <source>
        <dbReference type="EMBL" id="PHT38649.1"/>
    </source>
</evidence>
<organism evidence="7 8">
    <name type="scientific">Capsicum baccatum</name>
    <name type="common">Peruvian pepper</name>
    <dbReference type="NCBI Taxonomy" id="33114"/>
    <lineage>
        <taxon>Eukaryota</taxon>
        <taxon>Viridiplantae</taxon>
        <taxon>Streptophyta</taxon>
        <taxon>Embryophyta</taxon>
        <taxon>Tracheophyta</taxon>
        <taxon>Spermatophyta</taxon>
        <taxon>Magnoliopsida</taxon>
        <taxon>eudicotyledons</taxon>
        <taxon>Gunneridae</taxon>
        <taxon>Pentapetalae</taxon>
        <taxon>asterids</taxon>
        <taxon>lamiids</taxon>
        <taxon>Solanales</taxon>
        <taxon>Solanaceae</taxon>
        <taxon>Solanoideae</taxon>
        <taxon>Capsiceae</taxon>
        <taxon>Capsicum</taxon>
    </lineage>
</organism>
<accession>A0A2G2W0D1</accession>
<dbReference type="InterPro" id="IPR017853">
    <property type="entry name" value="GH"/>
</dbReference>
<dbReference type="PROSITE" id="PS00653">
    <property type="entry name" value="GLYCOSYL_HYDROL_F1_2"/>
    <property type="match status" value="1"/>
</dbReference>
<dbReference type="PANTHER" id="PTHR10353">
    <property type="entry name" value="GLYCOSYL HYDROLASE"/>
    <property type="match status" value="1"/>
</dbReference>
<evidence type="ECO:0000313" key="8">
    <source>
        <dbReference type="Proteomes" id="UP000224567"/>
    </source>
</evidence>
<evidence type="ECO:0000256" key="4">
    <source>
        <dbReference type="ARBA" id="ARBA00023180"/>
    </source>
</evidence>
<dbReference type="GO" id="GO:0008422">
    <property type="term" value="F:beta-glucosidase activity"/>
    <property type="evidence" value="ECO:0007669"/>
    <property type="project" value="TreeGrafter"/>
</dbReference>
<evidence type="ECO:0000256" key="6">
    <source>
        <dbReference type="SAM" id="SignalP"/>
    </source>
</evidence>
<dbReference type="OrthoDB" id="65569at2759"/>
<dbReference type="GO" id="GO:0005975">
    <property type="term" value="P:carbohydrate metabolic process"/>
    <property type="evidence" value="ECO:0007669"/>
    <property type="project" value="InterPro"/>
</dbReference>
<keyword evidence="2 6" id="KW-0732">Signal</keyword>
<dbReference type="PANTHER" id="PTHR10353:SF169">
    <property type="entry name" value="BETA-GLUCOSIDASE 11-LIKE"/>
    <property type="match status" value="1"/>
</dbReference>
<dbReference type="EMBL" id="MLFT02000009">
    <property type="protein sequence ID" value="PHT38649.1"/>
    <property type="molecule type" value="Genomic_DNA"/>
</dbReference>
<protein>
    <submittedName>
        <fullName evidence="7">Beta-glucosidase 11</fullName>
    </submittedName>
</protein>
<reference evidence="8" key="2">
    <citation type="journal article" date="2017" name="J. Anim. Genet.">
        <title>Multiple reference genome sequences of hot pepper reveal the massive evolution of plant disease resistance genes by retroduplication.</title>
        <authorList>
            <person name="Kim S."/>
            <person name="Park J."/>
            <person name="Yeom S.-I."/>
            <person name="Kim Y.-M."/>
            <person name="Seo E."/>
            <person name="Kim K.-T."/>
            <person name="Kim M.-S."/>
            <person name="Lee J.M."/>
            <person name="Cheong K."/>
            <person name="Shin H.-S."/>
            <person name="Kim S.-B."/>
            <person name="Han K."/>
            <person name="Lee J."/>
            <person name="Park M."/>
            <person name="Lee H.-A."/>
            <person name="Lee H.-Y."/>
            <person name="Lee Y."/>
            <person name="Oh S."/>
            <person name="Lee J.H."/>
            <person name="Choi E."/>
            <person name="Choi E."/>
            <person name="Lee S.E."/>
            <person name="Jeon J."/>
            <person name="Kim H."/>
            <person name="Choi G."/>
            <person name="Song H."/>
            <person name="Lee J."/>
            <person name="Lee S.-C."/>
            <person name="Kwon J.-K."/>
            <person name="Lee H.-Y."/>
            <person name="Koo N."/>
            <person name="Hong Y."/>
            <person name="Kim R.W."/>
            <person name="Kang W.-H."/>
            <person name="Huh J.H."/>
            <person name="Kang B.-C."/>
            <person name="Yang T.-J."/>
            <person name="Lee Y.-H."/>
            <person name="Bennetzen J.L."/>
            <person name="Choi D."/>
        </authorList>
    </citation>
    <scope>NUCLEOTIDE SEQUENCE [LARGE SCALE GENOMIC DNA]</scope>
    <source>
        <strain evidence="8">cv. PBC81</strain>
    </source>
</reference>
<sequence>MMSTYQKWCPFFLLLLHLLVIVFGIKDYNYTRHDFPHSFVFGSGSAAYQVEGAAFEDGKTPSIWDTFAHAGFHDGATGDIACDSYHKYKEDIQLMANIGLEAYRFSISWSRLIPNGRGPVNPKGLQYYNNLIDELISHGIQPHVTLYHCDLPQALEDEYMGWLSRKIVEDFTAFVDVCFKEFGDRVLHWTTINEANILALGGYDQGLIPPKRCSVPFGFNCTGGNSSTEVYIVGHNMLLAHSSAARLYQRKYKYVQQGFVGINVYSLAYLPYTNSEADIIAVQRVLDFYIGWFIKPLIFGDYPQTMKKNVGSRLPTFTKRDSELVKGSLDFIGLNHYAQAYVRDSPSSLQKELRDFILDIGVAISFEGYLPNEPPPGELPIRPAGLSDLLEHFKQVYGNPPIYVHENGRQTPRNGTLNDTKRVEYLHAYIGGVLDALRNGSNTRGYFQWSFLDGLEILSGLKTSYGLFYVDLDDKELTRYPKLSAFWYSNFLKRRSTVLEVGNKIICFRRN</sequence>
<name>A0A2G2W0D1_CAPBA</name>
<dbReference type="InterPro" id="IPR033132">
    <property type="entry name" value="GH_1_N_CS"/>
</dbReference>
<dbReference type="Proteomes" id="UP000224567">
    <property type="component" value="Unassembled WGS sequence"/>
</dbReference>
<comment type="caution">
    <text evidence="7">The sequence shown here is derived from an EMBL/GenBank/DDBJ whole genome shotgun (WGS) entry which is preliminary data.</text>
</comment>
<dbReference type="AlphaFoldDB" id="A0A2G2W0D1"/>
<comment type="similarity">
    <text evidence="1 5">Belongs to the glycosyl hydrolase 1 family.</text>
</comment>
<evidence type="ECO:0000256" key="3">
    <source>
        <dbReference type="ARBA" id="ARBA00022801"/>
    </source>
</evidence>
<evidence type="ECO:0000256" key="2">
    <source>
        <dbReference type="ARBA" id="ARBA00022729"/>
    </source>
</evidence>
<dbReference type="Pfam" id="PF00232">
    <property type="entry name" value="Glyco_hydro_1"/>
    <property type="match status" value="1"/>
</dbReference>
<dbReference type="PRINTS" id="PR00131">
    <property type="entry name" value="GLHYDRLASE1"/>
</dbReference>
<keyword evidence="4" id="KW-0325">Glycoprotein</keyword>
<evidence type="ECO:0000256" key="1">
    <source>
        <dbReference type="ARBA" id="ARBA00010838"/>
    </source>
</evidence>
<keyword evidence="8" id="KW-1185">Reference proteome</keyword>
<dbReference type="STRING" id="33114.A0A2G2W0D1"/>
<dbReference type="SUPFAM" id="SSF51445">
    <property type="entry name" value="(Trans)glycosidases"/>
    <property type="match status" value="1"/>
</dbReference>
<feature type="chain" id="PRO_5013901765" evidence="6">
    <location>
        <begin position="25"/>
        <end position="511"/>
    </location>
</feature>
<proteinExistence type="inferred from homology"/>
<gene>
    <name evidence="7" type="ORF">CQW23_22222</name>
</gene>
<dbReference type="Gene3D" id="3.20.20.80">
    <property type="entry name" value="Glycosidases"/>
    <property type="match status" value="1"/>
</dbReference>